<evidence type="ECO:0000313" key="2">
    <source>
        <dbReference type="Proteomes" id="UP001065298"/>
    </source>
</evidence>
<keyword evidence="2" id="KW-1185">Reference proteome</keyword>
<organism evidence="1 2">
    <name type="scientific">Fusarium keratoplasticum</name>
    <dbReference type="NCBI Taxonomy" id="1328300"/>
    <lineage>
        <taxon>Eukaryota</taxon>
        <taxon>Fungi</taxon>
        <taxon>Dikarya</taxon>
        <taxon>Ascomycota</taxon>
        <taxon>Pezizomycotina</taxon>
        <taxon>Sordariomycetes</taxon>
        <taxon>Hypocreomycetidae</taxon>
        <taxon>Hypocreales</taxon>
        <taxon>Nectriaceae</taxon>
        <taxon>Fusarium</taxon>
        <taxon>Fusarium solani species complex</taxon>
    </lineage>
</organism>
<accession>A0ACC0QU09</accession>
<name>A0ACC0QU09_9HYPO</name>
<comment type="caution">
    <text evidence="1">The sequence shown here is derived from an EMBL/GenBank/DDBJ whole genome shotgun (WGS) entry which is preliminary data.</text>
</comment>
<proteinExistence type="predicted"/>
<evidence type="ECO:0000313" key="1">
    <source>
        <dbReference type="EMBL" id="KAI8666309.1"/>
    </source>
</evidence>
<dbReference type="Proteomes" id="UP001065298">
    <property type="component" value="Chromosome 6"/>
</dbReference>
<gene>
    <name evidence="1" type="ORF">NCS57_00855400</name>
</gene>
<sequence>MSQALLLCALYFTYTVDPLMAWRLVHMASTSIQQVLNQCQDFSSKDTQVQTLTRLSWVSFILESDILAEFNQPRSGIELLVDKLPFPNYGGPACPSHLYVLAEISARLLLNRIHHSLFFTDNLTIYTGGNPSASGQDQSSILHPDASLVRVCSELDHQLETWYNSLPEIIKPNLGGSPSGDKLASLLRLRYWSAKQVIFRAFVIHVTSMDDEVADQVPPSVLEMCQVCLNASRLFIMTAEYILSHRTPYTYSVAQCLTLSIATRSNVLLEFIGSDIYNLLHQTIKLLEPWSEDCPSIRSALHMVQLVELRLSQYY</sequence>
<reference evidence="1" key="1">
    <citation type="submission" date="2022-06" db="EMBL/GenBank/DDBJ databases">
        <title>Fusarium solani species complex genomes reveal bases of compartmentalisation and animal pathogenesis.</title>
        <authorList>
            <person name="Tsai I.J."/>
        </authorList>
    </citation>
    <scope>NUCLEOTIDE SEQUENCE</scope>
    <source>
        <strain evidence="1">Fu6.1</strain>
    </source>
</reference>
<protein>
    <submittedName>
        <fullName evidence="1">Uncharacterized protein</fullName>
    </submittedName>
</protein>
<dbReference type="EMBL" id="CM046508">
    <property type="protein sequence ID" value="KAI8666309.1"/>
    <property type="molecule type" value="Genomic_DNA"/>
</dbReference>